<proteinExistence type="predicted"/>
<evidence type="ECO:0000313" key="2">
    <source>
        <dbReference type="Proteomes" id="UP000219338"/>
    </source>
</evidence>
<evidence type="ECO:0000313" key="1">
    <source>
        <dbReference type="EMBL" id="SJK98732.1"/>
    </source>
</evidence>
<name>A0A284QQI0_ARMOS</name>
<dbReference type="Proteomes" id="UP000219338">
    <property type="component" value="Unassembled WGS sequence"/>
</dbReference>
<organism evidence="1 2">
    <name type="scientific">Armillaria ostoyae</name>
    <name type="common">Armillaria root rot fungus</name>
    <dbReference type="NCBI Taxonomy" id="47428"/>
    <lineage>
        <taxon>Eukaryota</taxon>
        <taxon>Fungi</taxon>
        <taxon>Dikarya</taxon>
        <taxon>Basidiomycota</taxon>
        <taxon>Agaricomycotina</taxon>
        <taxon>Agaricomycetes</taxon>
        <taxon>Agaricomycetidae</taxon>
        <taxon>Agaricales</taxon>
        <taxon>Marasmiineae</taxon>
        <taxon>Physalacriaceae</taxon>
        <taxon>Armillaria</taxon>
    </lineage>
</organism>
<dbReference type="EMBL" id="FUEG01000001">
    <property type="protein sequence ID" value="SJK98732.1"/>
    <property type="molecule type" value="Genomic_DNA"/>
</dbReference>
<dbReference type="STRING" id="47428.A0A284QQI0"/>
<gene>
    <name evidence="1" type="ORF">ARMOST_02001</name>
</gene>
<keyword evidence="2" id="KW-1185">Reference proteome</keyword>
<sequence length="82" mass="8908">MGALCHAIFNFSPSARSPDIAIPHFPSLMTAMSKPAYLEYAPTKPVILFVNNATDLLLIHCALEDKPDTDRLEVADHDPGSS</sequence>
<protein>
    <submittedName>
        <fullName evidence="1">Uncharacterized protein</fullName>
    </submittedName>
</protein>
<reference evidence="2" key="1">
    <citation type="journal article" date="2017" name="Nat. Ecol. Evol.">
        <title>Genome expansion and lineage-specific genetic innovations in the forest pathogenic fungi Armillaria.</title>
        <authorList>
            <person name="Sipos G."/>
            <person name="Prasanna A.N."/>
            <person name="Walter M.C."/>
            <person name="O'Connor E."/>
            <person name="Balint B."/>
            <person name="Krizsan K."/>
            <person name="Kiss B."/>
            <person name="Hess J."/>
            <person name="Varga T."/>
            <person name="Slot J."/>
            <person name="Riley R."/>
            <person name="Boka B."/>
            <person name="Rigling D."/>
            <person name="Barry K."/>
            <person name="Lee J."/>
            <person name="Mihaltcheva S."/>
            <person name="LaButti K."/>
            <person name="Lipzen A."/>
            <person name="Waldron R."/>
            <person name="Moloney N.M."/>
            <person name="Sperisen C."/>
            <person name="Kredics L."/>
            <person name="Vagvoelgyi C."/>
            <person name="Patrignani A."/>
            <person name="Fitzpatrick D."/>
            <person name="Nagy I."/>
            <person name="Doyle S."/>
            <person name="Anderson J.B."/>
            <person name="Grigoriev I.V."/>
            <person name="Gueldener U."/>
            <person name="Muensterkoetter M."/>
            <person name="Nagy L.G."/>
        </authorList>
    </citation>
    <scope>NUCLEOTIDE SEQUENCE [LARGE SCALE GENOMIC DNA]</scope>
    <source>
        <strain evidence="2">C18/9</strain>
    </source>
</reference>
<dbReference type="OrthoDB" id="3214865at2759"/>
<dbReference type="AlphaFoldDB" id="A0A284QQI0"/>
<accession>A0A284QQI0</accession>